<reference evidence="1" key="1">
    <citation type="submission" date="2018-06" db="EMBL/GenBank/DDBJ databases">
        <authorList>
            <person name="Zhirakovskaya E."/>
        </authorList>
    </citation>
    <scope>NUCLEOTIDE SEQUENCE</scope>
</reference>
<dbReference type="AlphaFoldDB" id="A0A3B0RCV2"/>
<proteinExistence type="predicted"/>
<evidence type="ECO:0000313" key="1">
    <source>
        <dbReference type="EMBL" id="VAV89972.1"/>
    </source>
</evidence>
<protein>
    <submittedName>
        <fullName evidence="1">Uncharacterized protein</fullName>
    </submittedName>
</protein>
<name>A0A3B0RCV2_9ZZZZ</name>
<organism evidence="1">
    <name type="scientific">hydrothermal vent metagenome</name>
    <dbReference type="NCBI Taxonomy" id="652676"/>
    <lineage>
        <taxon>unclassified sequences</taxon>
        <taxon>metagenomes</taxon>
        <taxon>ecological metagenomes</taxon>
    </lineage>
</organism>
<accession>A0A3B0RCV2</accession>
<sequence>MPIYSFKRLGRARFIGFAILLSGCASQGTAPPPPPLQAVSLFQGDVVVAGPAGYCIDRDSVKQGADGSFVLLASCESLSGKRGKNVPPAVMTVSVLPQDHAEAQPKPAELAGSLTSVEAVEGNDLSLVYLSSGGNDFMPEGDPKYWRGGMVLNGYTIGLAVYGFAGSAASGEAGRQLITGLAARLRGASPVRIAAVAE</sequence>
<dbReference type="EMBL" id="UOEG01000053">
    <property type="protein sequence ID" value="VAV89972.1"/>
    <property type="molecule type" value="Genomic_DNA"/>
</dbReference>
<dbReference type="PROSITE" id="PS51257">
    <property type="entry name" value="PROKAR_LIPOPROTEIN"/>
    <property type="match status" value="1"/>
</dbReference>
<gene>
    <name evidence="1" type="ORF">MNBD_ALPHA07-1883</name>
</gene>